<dbReference type="AlphaFoldDB" id="A0A9R1W428"/>
<dbReference type="InterPro" id="IPR018289">
    <property type="entry name" value="MULE_transposase_dom"/>
</dbReference>
<evidence type="ECO:0000313" key="3">
    <source>
        <dbReference type="EMBL" id="KAJ0216117.1"/>
    </source>
</evidence>
<comment type="caution">
    <text evidence="3">The sequence shown here is derived from an EMBL/GenBank/DDBJ whole genome shotgun (WGS) entry which is preliminary data.</text>
</comment>
<proteinExistence type="predicted"/>
<accession>A0A9R1W428</accession>
<dbReference type="PANTHER" id="PTHR47718">
    <property type="entry name" value="OS01G0519700 PROTEIN"/>
    <property type="match status" value="1"/>
</dbReference>
<dbReference type="Proteomes" id="UP000235145">
    <property type="component" value="Unassembled WGS sequence"/>
</dbReference>
<keyword evidence="4" id="KW-1185">Reference proteome</keyword>
<dbReference type="PANTHER" id="PTHR47718:SF12">
    <property type="entry name" value="PROTEIN FAR1-RELATED SEQUENCE"/>
    <property type="match status" value="1"/>
</dbReference>
<sequence length="547" mass="64192">MNSGTRRICIPKNVDDVKPKLYSKYLSLDDAINMYKDYAAKVVFDEKKGFYKLYKFEERHNHDLVNEEYMHFLSSNMQLDNVAQEFIEKMGRVKIGPVKAYKIMQELRGTNNVGGTIVDYKNQSRKVSCFIGNDDVHMVVDKYLNKMKEDPSLTFEFIRDKEMLVSLFWVDEAAKVNYREFGDIVSFDATFLTNKKSVTFAIGLLNSESTKSYLWLLKTFLKTFGKQSIAVLIDGDVSMKIAIEIIFPDSIQQLCMKFRKRFNKLVWNSRIYTEKFVEDYKLQEITGFSKMFDMRKSWIPTYFRDMQLSGLMRTTSTSESMNSAFSKISHRDMHRQRHNQCCLDHLNNISKIKSKISLKFMEHAVDIYTNEVFIKVKKEIEQFVFSCSQHSLTNEEFYDRFVVMQCKDIFESTPKKESSFECSCSLFFQHSILCRHIFFIFWTYQLNKIPSKYILRHWCKHIIPSEVLMKQCSSDEASSSLYDPLSQSVSILSKDHEKLKEFFELIKEAKVKVDGVSSTSIFPDSLLKRKDISEFVESSYGEKKTFT</sequence>
<evidence type="ECO:0000259" key="2">
    <source>
        <dbReference type="PROSITE" id="PS50966"/>
    </source>
</evidence>
<dbReference type="EMBL" id="NBSK02000003">
    <property type="protein sequence ID" value="KAJ0216117.1"/>
    <property type="molecule type" value="Genomic_DNA"/>
</dbReference>
<name>A0A9R1W428_LACSA</name>
<keyword evidence="1" id="KW-0862">Zinc</keyword>
<feature type="domain" description="SWIM-type" evidence="2">
    <location>
        <begin position="407"/>
        <end position="445"/>
    </location>
</feature>
<dbReference type="Pfam" id="PF10551">
    <property type="entry name" value="MULE"/>
    <property type="match status" value="1"/>
</dbReference>
<keyword evidence="1" id="KW-0863">Zinc-finger</keyword>
<reference evidence="3 4" key="1">
    <citation type="journal article" date="2017" name="Nat. Commun.">
        <title>Genome assembly with in vitro proximity ligation data and whole-genome triplication in lettuce.</title>
        <authorList>
            <person name="Reyes-Chin-Wo S."/>
            <person name="Wang Z."/>
            <person name="Yang X."/>
            <person name="Kozik A."/>
            <person name="Arikit S."/>
            <person name="Song C."/>
            <person name="Xia L."/>
            <person name="Froenicke L."/>
            <person name="Lavelle D.O."/>
            <person name="Truco M.J."/>
            <person name="Xia R."/>
            <person name="Zhu S."/>
            <person name="Xu C."/>
            <person name="Xu H."/>
            <person name="Xu X."/>
            <person name="Cox K."/>
            <person name="Korf I."/>
            <person name="Meyers B.C."/>
            <person name="Michelmore R.W."/>
        </authorList>
    </citation>
    <scope>NUCLEOTIDE SEQUENCE [LARGE SCALE GENOMIC DNA]</scope>
    <source>
        <strain evidence="4">cv. Salinas</strain>
        <tissue evidence="3">Seedlings</tissue>
    </source>
</reference>
<dbReference type="PROSITE" id="PS50966">
    <property type="entry name" value="ZF_SWIM"/>
    <property type="match status" value="1"/>
</dbReference>
<dbReference type="InterPro" id="IPR007527">
    <property type="entry name" value="Znf_SWIM"/>
</dbReference>
<evidence type="ECO:0000256" key="1">
    <source>
        <dbReference type="PROSITE-ProRule" id="PRU00325"/>
    </source>
</evidence>
<dbReference type="GO" id="GO:0008270">
    <property type="term" value="F:zinc ion binding"/>
    <property type="evidence" value="ECO:0007669"/>
    <property type="project" value="UniProtKB-KW"/>
</dbReference>
<evidence type="ECO:0000313" key="4">
    <source>
        <dbReference type="Proteomes" id="UP000235145"/>
    </source>
</evidence>
<keyword evidence="1" id="KW-0479">Metal-binding</keyword>
<gene>
    <name evidence="3" type="ORF">LSAT_V11C300132960</name>
</gene>
<organism evidence="3 4">
    <name type="scientific">Lactuca sativa</name>
    <name type="common">Garden lettuce</name>
    <dbReference type="NCBI Taxonomy" id="4236"/>
    <lineage>
        <taxon>Eukaryota</taxon>
        <taxon>Viridiplantae</taxon>
        <taxon>Streptophyta</taxon>
        <taxon>Embryophyta</taxon>
        <taxon>Tracheophyta</taxon>
        <taxon>Spermatophyta</taxon>
        <taxon>Magnoliopsida</taxon>
        <taxon>eudicotyledons</taxon>
        <taxon>Gunneridae</taxon>
        <taxon>Pentapetalae</taxon>
        <taxon>asterids</taxon>
        <taxon>campanulids</taxon>
        <taxon>Asterales</taxon>
        <taxon>Asteraceae</taxon>
        <taxon>Cichorioideae</taxon>
        <taxon>Cichorieae</taxon>
        <taxon>Lactucinae</taxon>
        <taxon>Lactuca</taxon>
    </lineage>
</organism>
<protein>
    <recommendedName>
        <fullName evidence="2">SWIM-type domain-containing protein</fullName>
    </recommendedName>
</protein>